<evidence type="ECO:0000313" key="2">
    <source>
        <dbReference type="Proteomes" id="UP000050761"/>
    </source>
</evidence>
<protein>
    <submittedName>
        <fullName evidence="1 3">Uncharacterized protein</fullName>
    </submittedName>
</protein>
<reference evidence="3" key="2">
    <citation type="submission" date="2019-09" db="UniProtKB">
        <authorList>
            <consortium name="WormBaseParasite"/>
        </authorList>
    </citation>
    <scope>IDENTIFICATION</scope>
</reference>
<proteinExistence type="predicted"/>
<organism evidence="2 3">
    <name type="scientific">Heligmosomoides polygyrus</name>
    <name type="common">Parasitic roundworm</name>
    <dbReference type="NCBI Taxonomy" id="6339"/>
    <lineage>
        <taxon>Eukaryota</taxon>
        <taxon>Metazoa</taxon>
        <taxon>Ecdysozoa</taxon>
        <taxon>Nematoda</taxon>
        <taxon>Chromadorea</taxon>
        <taxon>Rhabditida</taxon>
        <taxon>Rhabditina</taxon>
        <taxon>Rhabditomorpha</taxon>
        <taxon>Strongyloidea</taxon>
        <taxon>Heligmosomidae</taxon>
        <taxon>Heligmosomoides</taxon>
    </lineage>
</organism>
<sequence>MLQDYITEKAARFRHKREVRYVQDSENKQSRYEWVPSQPPLIQALFCAQSLSDIPDFETRPIVDQRLLALILRWNITNDDLKRSKFYAPEYPLLSTLRTIRYGEYRFRQLARLRYIQARRPRNYAETTIQRDMTEGVM</sequence>
<dbReference type="OrthoDB" id="5875288at2759"/>
<dbReference type="Proteomes" id="UP000050761">
    <property type="component" value="Unassembled WGS sequence"/>
</dbReference>
<accession>A0A3P8BGD1</accession>
<reference evidence="1 2" key="1">
    <citation type="submission" date="2018-11" db="EMBL/GenBank/DDBJ databases">
        <authorList>
            <consortium name="Pathogen Informatics"/>
        </authorList>
    </citation>
    <scope>NUCLEOTIDE SEQUENCE [LARGE SCALE GENOMIC DNA]</scope>
</reference>
<evidence type="ECO:0000313" key="1">
    <source>
        <dbReference type="EMBL" id="VDO70992.1"/>
    </source>
</evidence>
<dbReference type="EMBL" id="UZAH01025816">
    <property type="protein sequence ID" value="VDO70992.1"/>
    <property type="molecule type" value="Genomic_DNA"/>
</dbReference>
<gene>
    <name evidence="1" type="ORF">HPBE_LOCUS7113</name>
</gene>
<accession>A0A183FJD2</accession>
<evidence type="ECO:0000313" key="3">
    <source>
        <dbReference type="WBParaSite" id="HPBE_0000711201-mRNA-1"/>
    </source>
</evidence>
<dbReference type="WBParaSite" id="HPBE_0000711201-mRNA-1">
    <property type="protein sequence ID" value="HPBE_0000711201-mRNA-1"/>
    <property type="gene ID" value="HPBE_0000711201"/>
</dbReference>
<keyword evidence="2" id="KW-1185">Reference proteome</keyword>
<name>A0A183FJD2_HELPZ</name>
<dbReference type="AlphaFoldDB" id="A0A183FJD2"/>